<comment type="similarity">
    <text evidence="3">Belongs to the cytochrome P450 family.</text>
</comment>
<dbReference type="PRINTS" id="PR00463">
    <property type="entry name" value="EP450I"/>
</dbReference>
<feature type="binding site" description="axial binding residue" evidence="9">
    <location>
        <position position="472"/>
    </location>
    <ligand>
        <name>heme</name>
        <dbReference type="ChEBI" id="CHEBI:30413"/>
    </ligand>
    <ligandPart>
        <name>Fe</name>
        <dbReference type="ChEBI" id="CHEBI:18248"/>
    </ligandPart>
</feature>
<dbReference type="OrthoDB" id="1470350at2759"/>
<comment type="pathway">
    <text evidence="2">Secondary metabolite biosynthesis.</text>
</comment>
<evidence type="ECO:0000256" key="9">
    <source>
        <dbReference type="PIRSR" id="PIRSR602401-1"/>
    </source>
</evidence>
<evidence type="ECO:0000313" key="11">
    <source>
        <dbReference type="EMBL" id="TFK49749.1"/>
    </source>
</evidence>
<proteinExistence type="inferred from homology"/>
<keyword evidence="8" id="KW-0503">Monooxygenase</keyword>
<evidence type="ECO:0000256" key="3">
    <source>
        <dbReference type="ARBA" id="ARBA00010617"/>
    </source>
</evidence>
<keyword evidence="4 9" id="KW-0349">Heme</keyword>
<dbReference type="InterPro" id="IPR036396">
    <property type="entry name" value="Cyt_P450_sf"/>
</dbReference>
<dbReference type="AlphaFoldDB" id="A0A5C3MW62"/>
<feature type="signal peptide" evidence="10">
    <location>
        <begin position="1"/>
        <end position="16"/>
    </location>
</feature>
<evidence type="ECO:0000256" key="2">
    <source>
        <dbReference type="ARBA" id="ARBA00005179"/>
    </source>
</evidence>
<keyword evidence="5 9" id="KW-0479">Metal-binding</keyword>
<evidence type="ECO:0000256" key="1">
    <source>
        <dbReference type="ARBA" id="ARBA00001971"/>
    </source>
</evidence>
<dbReference type="SUPFAM" id="SSF48264">
    <property type="entry name" value="Cytochrome P450"/>
    <property type="match status" value="1"/>
</dbReference>
<dbReference type="InterPro" id="IPR002401">
    <property type="entry name" value="Cyt_P450_E_grp-I"/>
</dbReference>
<dbReference type="PRINTS" id="PR00385">
    <property type="entry name" value="P450"/>
</dbReference>
<gene>
    <name evidence="11" type="ORF">OE88DRAFT_1736730</name>
</gene>
<evidence type="ECO:0000256" key="4">
    <source>
        <dbReference type="ARBA" id="ARBA00022617"/>
    </source>
</evidence>
<protein>
    <submittedName>
        <fullName evidence="11">Cytochrome P450</fullName>
    </submittedName>
</protein>
<dbReference type="InterPro" id="IPR050121">
    <property type="entry name" value="Cytochrome_P450_monoxygenase"/>
</dbReference>
<dbReference type="InterPro" id="IPR001128">
    <property type="entry name" value="Cyt_P450"/>
</dbReference>
<dbReference type="GO" id="GO:0005506">
    <property type="term" value="F:iron ion binding"/>
    <property type="evidence" value="ECO:0007669"/>
    <property type="project" value="InterPro"/>
</dbReference>
<dbReference type="STRING" id="5364.A0A5C3MW62"/>
<keyword evidence="7 9" id="KW-0408">Iron</keyword>
<dbReference type="EMBL" id="ML213515">
    <property type="protein sequence ID" value="TFK49749.1"/>
    <property type="molecule type" value="Genomic_DNA"/>
</dbReference>
<dbReference type="Gene3D" id="1.10.630.10">
    <property type="entry name" value="Cytochrome P450"/>
    <property type="match status" value="1"/>
</dbReference>
<dbReference type="Pfam" id="PF00067">
    <property type="entry name" value="p450"/>
    <property type="match status" value="1"/>
</dbReference>
<comment type="cofactor">
    <cofactor evidence="1 9">
        <name>heme</name>
        <dbReference type="ChEBI" id="CHEBI:30413"/>
    </cofactor>
</comment>
<dbReference type="Proteomes" id="UP000305948">
    <property type="component" value="Unassembled WGS sequence"/>
</dbReference>
<organism evidence="11 12">
    <name type="scientific">Heliocybe sulcata</name>
    <dbReference type="NCBI Taxonomy" id="5364"/>
    <lineage>
        <taxon>Eukaryota</taxon>
        <taxon>Fungi</taxon>
        <taxon>Dikarya</taxon>
        <taxon>Basidiomycota</taxon>
        <taxon>Agaricomycotina</taxon>
        <taxon>Agaricomycetes</taxon>
        <taxon>Gloeophyllales</taxon>
        <taxon>Gloeophyllaceae</taxon>
        <taxon>Heliocybe</taxon>
    </lineage>
</organism>
<evidence type="ECO:0000256" key="5">
    <source>
        <dbReference type="ARBA" id="ARBA00022723"/>
    </source>
</evidence>
<feature type="chain" id="PRO_5022926669" evidence="10">
    <location>
        <begin position="17"/>
        <end position="536"/>
    </location>
</feature>
<evidence type="ECO:0000256" key="7">
    <source>
        <dbReference type="ARBA" id="ARBA00023004"/>
    </source>
</evidence>
<dbReference type="GO" id="GO:0020037">
    <property type="term" value="F:heme binding"/>
    <property type="evidence" value="ECO:0007669"/>
    <property type="project" value="InterPro"/>
</dbReference>
<evidence type="ECO:0000256" key="10">
    <source>
        <dbReference type="SAM" id="SignalP"/>
    </source>
</evidence>
<keyword evidence="6" id="KW-0560">Oxidoreductase</keyword>
<evidence type="ECO:0000256" key="8">
    <source>
        <dbReference type="ARBA" id="ARBA00023033"/>
    </source>
</evidence>
<dbReference type="PANTHER" id="PTHR24305:SF166">
    <property type="entry name" value="CYTOCHROME P450 12A4, MITOCHONDRIAL-RELATED"/>
    <property type="match status" value="1"/>
</dbReference>
<name>A0A5C3MW62_9AGAM</name>
<keyword evidence="12" id="KW-1185">Reference proteome</keyword>
<reference evidence="11 12" key="1">
    <citation type="journal article" date="2019" name="Nat. Ecol. Evol.">
        <title>Megaphylogeny resolves global patterns of mushroom evolution.</title>
        <authorList>
            <person name="Varga T."/>
            <person name="Krizsan K."/>
            <person name="Foldi C."/>
            <person name="Dima B."/>
            <person name="Sanchez-Garcia M."/>
            <person name="Sanchez-Ramirez S."/>
            <person name="Szollosi G.J."/>
            <person name="Szarkandi J.G."/>
            <person name="Papp V."/>
            <person name="Albert L."/>
            <person name="Andreopoulos W."/>
            <person name="Angelini C."/>
            <person name="Antonin V."/>
            <person name="Barry K.W."/>
            <person name="Bougher N.L."/>
            <person name="Buchanan P."/>
            <person name="Buyck B."/>
            <person name="Bense V."/>
            <person name="Catcheside P."/>
            <person name="Chovatia M."/>
            <person name="Cooper J."/>
            <person name="Damon W."/>
            <person name="Desjardin D."/>
            <person name="Finy P."/>
            <person name="Geml J."/>
            <person name="Haridas S."/>
            <person name="Hughes K."/>
            <person name="Justo A."/>
            <person name="Karasinski D."/>
            <person name="Kautmanova I."/>
            <person name="Kiss B."/>
            <person name="Kocsube S."/>
            <person name="Kotiranta H."/>
            <person name="LaButti K.M."/>
            <person name="Lechner B.E."/>
            <person name="Liimatainen K."/>
            <person name="Lipzen A."/>
            <person name="Lukacs Z."/>
            <person name="Mihaltcheva S."/>
            <person name="Morgado L.N."/>
            <person name="Niskanen T."/>
            <person name="Noordeloos M.E."/>
            <person name="Ohm R.A."/>
            <person name="Ortiz-Santana B."/>
            <person name="Ovrebo C."/>
            <person name="Racz N."/>
            <person name="Riley R."/>
            <person name="Savchenko A."/>
            <person name="Shiryaev A."/>
            <person name="Soop K."/>
            <person name="Spirin V."/>
            <person name="Szebenyi C."/>
            <person name="Tomsovsky M."/>
            <person name="Tulloss R.E."/>
            <person name="Uehling J."/>
            <person name="Grigoriev I.V."/>
            <person name="Vagvolgyi C."/>
            <person name="Papp T."/>
            <person name="Martin F.M."/>
            <person name="Miettinen O."/>
            <person name="Hibbett D.S."/>
            <person name="Nagy L.G."/>
        </authorList>
    </citation>
    <scope>NUCLEOTIDE SEQUENCE [LARGE SCALE GENOMIC DNA]</scope>
    <source>
        <strain evidence="11 12">OMC1185</strain>
    </source>
</reference>
<sequence>MTIGAFSLLALAVVLAALYRRSRKSWLSDLPGPESEFMLGNVRQVLRGNVIELMLGWKEEFGSVFRYQSLFGRNIPVISDSKALHHILNVAAYDFPQPNWLRAFIMGFSGPNLVWAEGDTHRRQRRVMAPAFGVRESKGLFPVFRDHAAKLASDLQDALLGDGNRDSIVIDFHPILHTAALGAISEAAFDFQIDKEHTVLNEVYRNFNGDSMPPSKAVLDALVDYVPPALVHVLFKILPFKQIKFLRKHKEYTYQVAKELVANKSREDVKAKKQRDVFSLLLQANTSEESKHRLSDDELYAQMSIIFVAGQDTTSNTMLYTLWELAKHDDVQTRLRNEIRQVQSDIRAQGKSDVTLSDMENMEYLLAVIKEGLRLYPVVFQVSRVAEKDTVLPLSRELKTTSGTQLHCLHIPKGTEVILAIGAYNRDKTIWGQDADEFKPERWLKDGQATKDVPTVGIMGNLLTFLSGPRSCIGWRFAMMEMQCFLAELVDIFEIQVADPKKVMRSEGDNAIYPVINGEEEKGAQMPLRISLASRD</sequence>
<dbReference type="GO" id="GO:0016705">
    <property type="term" value="F:oxidoreductase activity, acting on paired donors, with incorporation or reduction of molecular oxygen"/>
    <property type="evidence" value="ECO:0007669"/>
    <property type="project" value="InterPro"/>
</dbReference>
<evidence type="ECO:0000256" key="6">
    <source>
        <dbReference type="ARBA" id="ARBA00023002"/>
    </source>
</evidence>
<accession>A0A5C3MW62</accession>
<dbReference type="GO" id="GO:0004497">
    <property type="term" value="F:monooxygenase activity"/>
    <property type="evidence" value="ECO:0007669"/>
    <property type="project" value="UniProtKB-KW"/>
</dbReference>
<dbReference type="PANTHER" id="PTHR24305">
    <property type="entry name" value="CYTOCHROME P450"/>
    <property type="match status" value="1"/>
</dbReference>
<keyword evidence="10" id="KW-0732">Signal</keyword>
<evidence type="ECO:0000313" key="12">
    <source>
        <dbReference type="Proteomes" id="UP000305948"/>
    </source>
</evidence>